<sequence length="98" mass="11511">MNKEQANELATKELANFKKRMKIFGKSEDENLENILSASFMRINQLVGPYDANNDLNFIELVFERSRYAYNDSIEYFEGNFQSFILDYSLQNMIMDGD</sequence>
<comment type="caution">
    <text evidence="1">The sequence shown here is derived from an EMBL/GenBank/DDBJ whole genome shotgun (WGS) entry which is preliminary data.</text>
</comment>
<proteinExistence type="predicted"/>
<evidence type="ECO:0000313" key="1">
    <source>
        <dbReference type="EMBL" id="GGI64739.1"/>
    </source>
</evidence>
<dbReference type="RefSeq" id="WP_188366572.1">
    <property type="nucleotide sequence ID" value="NZ_BMDT01000001.1"/>
</dbReference>
<reference evidence="1" key="1">
    <citation type="journal article" date="2014" name="Int. J. Syst. Evol. Microbiol.">
        <title>Complete genome sequence of Corynebacterium casei LMG S-19264T (=DSM 44701T), isolated from a smear-ripened cheese.</title>
        <authorList>
            <consortium name="US DOE Joint Genome Institute (JGI-PGF)"/>
            <person name="Walter F."/>
            <person name="Albersmeier A."/>
            <person name="Kalinowski J."/>
            <person name="Ruckert C."/>
        </authorList>
    </citation>
    <scope>NUCLEOTIDE SEQUENCE</scope>
    <source>
        <strain evidence="1">CCM 8433</strain>
    </source>
</reference>
<reference evidence="1" key="2">
    <citation type="submission" date="2020-09" db="EMBL/GenBank/DDBJ databases">
        <authorList>
            <person name="Sun Q."/>
            <person name="Sedlacek I."/>
        </authorList>
    </citation>
    <scope>NUCLEOTIDE SEQUENCE</scope>
    <source>
        <strain evidence="1">CCM 8433</strain>
    </source>
</reference>
<dbReference type="Proteomes" id="UP000622610">
    <property type="component" value="Unassembled WGS sequence"/>
</dbReference>
<organism evidence="1 2">
    <name type="scientific">Enterococcus alcedinis</name>
    <dbReference type="NCBI Taxonomy" id="1274384"/>
    <lineage>
        <taxon>Bacteria</taxon>
        <taxon>Bacillati</taxon>
        <taxon>Bacillota</taxon>
        <taxon>Bacilli</taxon>
        <taxon>Lactobacillales</taxon>
        <taxon>Enterococcaceae</taxon>
        <taxon>Enterococcus</taxon>
    </lineage>
</organism>
<protein>
    <recommendedName>
        <fullName evidence="3">Phage gp6-like head-tail connector protein</fullName>
    </recommendedName>
</protein>
<name>A0A917JGA3_9ENTE</name>
<dbReference type="AlphaFoldDB" id="A0A917JGA3"/>
<accession>A0A917JGA3</accession>
<gene>
    <name evidence="1" type="ORF">GCM10011482_03930</name>
</gene>
<dbReference type="EMBL" id="BMDT01000001">
    <property type="protein sequence ID" value="GGI64739.1"/>
    <property type="molecule type" value="Genomic_DNA"/>
</dbReference>
<keyword evidence="2" id="KW-1185">Reference proteome</keyword>
<evidence type="ECO:0008006" key="3">
    <source>
        <dbReference type="Google" id="ProtNLM"/>
    </source>
</evidence>
<evidence type="ECO:0000313" key="2">
    <source>
        <dbReference type="Proteomes" id="UP000622610"/>
    </source>
</evidence>